<dbReference type="EMBL" id="LT629710">
    <property type="protein sequence ID" value="SDO94789.1"/>
    <property type="molecule type" value="Genomic_DNA"/>
</dbReference>
<evidence type="ECO:0000256" key="1">
    <source>
        <dbReference type="SAM" id="MobiDB-lite"/>
    </source>
</evidence>
<gene>
    <name evidence="2" type="ORF">SAMN04515671_2442</name>
</gene>
<proteinExistence type="predicted"/>
<dbReference type="AlphaFoldDB" id="A0A1H0NQ44"/>
<organism evidence="2 3">
    <name type="scientific">Nakamurella panacisegetis</name>
    <dbReference type="NCBI Taxonomy" id="1090615"/>
    <lineage>
        <taxon>Bacteria</taxon>
        <taxon>Bacillati</taxon>
        <taxon>Actinomycetota</taxon>
        <taxon>Actinomycetes</taxon>
        <taxon>Nakamurellales</taxon>
        <taxon>Nakamurellaceae</taxon>
        <taxon>Nakamurella</taxon>
    </lineage>
</organism>
<feature type="region of interest" description="Disordered" evidence="1">
    <location>
        <begin position="1"/>
        <end position="33"/>
    </location>
</feature>
<evidence type="ECO:0000313" key="3">
    <source>
        <dbReference type="Proteomes" id="UP000198741"/>
    </source>
</evidence>
<protein>
    <submittedName>
        <fullName evidence="2">Uncharacterized protein</fullName>
    </submittedName>
</protein>
<reference evidence="2 3" key="1">
    <citation type="submission" date="2016-10" db="EMBL/GenBank/DDBJ databases">
        <authorList>
            <person name="de Groot N.N."/>
        </authorList>
    </citation>
    <scope>NUCLEOTIDE SEQUENCE [LARGE SCALE GENOMIC DNA]</scope>
    <source>
        <strain evidence="3">P4-7,KCTC 19426,CECT 7604</strain>
    </source>
</reference>
<dbReference type="Proteomes" id="UP000198741">
    <property type="component" value="Chromosome I"/>
</dbReference>
<sequence>MRPAPPRRGRAAAPEGGAESVSLAVTVDKLDSR</sequence>
<keyword evidence="3" id="KW-1185">Reference proteome</keyword>
<accession>A0A1H0NQ44</accession>
<name>A0A1H0NQ44_9ACTN</name>
<feature type="compositionally biased region" description="Basic residues" evidence="1">
    <location>
        <begin position="1"/>
        <end position="10"/>
    </location>
</feature>
<evidence type="ECO:0000313" key="2">
    <source>
        <dbReference type="EMBL" id="SDO94789.1"/>
    </source>
</evidence>